<dbReference type="PANTHER" id="PTHR12369">
    <property type="entry name" value="CHONDROITIN SYNTHASE"/>
    <property type="match status" value="1"/>
</dbReference>
<proteinExistence type="inferred from homology"/>
<keyword evidence="4 9" id="KW-0812">Transmembrane</keyword>
<dbReference type="GeneTree" id="ENSGT01050000244968"/>
<evidence type="ECO:0000256" key="4">
    <source>
        <dbReference type="ARBA" id="ARBA00022692"/>
    </source>
</evidence>
<keyword evidence="8 9" id="KW-0472">Membrane</keyword>
<comment type="similarity">
    <text evidence="2 9">Belongs to the chondroitin N-acetylgalactosaminyltransferase family.</text>
</comment>
<dbReference type="GO" id="GO:0047238">
    <property type="term" value="F:glucuronosyl-N-acetylgalactosaminyl-proteoglycan 4-beta-N-acetylgalactosaminyltransferase activity"/>
    <property type="evidence" value="ECO:0007669"/>
    <property type="project" value="TreeGrafter"/>
</dbReference>
<dbReference type="PaxDb" id="30732-ENSOMEP00000012639"/>
<keyword evidence="10" id="KW-0175">Coiled coil</keyword>
<dbReference type="EC" id="2.4.1.-" evidence="9"/>
<dbReference type="Gene3D" id="3.90.550.10">
    <property type="entry name" value="Spore Coat Polysaccharide Biosynthesis Protein SpsA, Chain A"/>
    <property type="match status" value="1"/>
</dbReference>
<dbReference type="InterPro" id="IPR008428">
    <property type="entry name" value="Chond_GalNAc"/>
</dbReference>
<accession>A0A3B3C4X9</accession>
<dbReference type="STRING" id="30732.ENSOMEP00000012639"/>
<evidence type="ECO:0000256" key="5">
    <source>
        <dbReference type="ARBA" id="ARBA00022968"/>
    </source>
</evidence>
<feature type="transmembrane region" description="Helical" evidence="9">
    <location>
        <begin position="12"/>
        <end position="32"/>
    </location>
</feature>
<organism evidence="11 12">
    <name type="scientific">Oryzias melastigma</name>
    <name type="common">Marine medaka</name>
    <dbReference type="NCBI Taxonomy" id="30732"/>
    <lineage>
        <taxon>Eukaryota</taxon>
        <taxon>Metazoa</taxon>
        <taxon>Chordata</taxon>
        <taxon>Craniata</taxon>
        <taxon>Vertebrata</taxon>
        <taxon>Euteleostomi</taxon>
        <taxon>Actinopterygii</taxon>
        <taxon>Neopterygii</taxon>
        <taxon>Teleostei</taxon>
        <taxon>Neoteleostei</taxon>
        <taxon>Acanthomorphata</taxon>
        <taxon>Ovalentaria</taxon>
        <taxon>Atherinomorphae</taxon>
        <taxon>Beloniformes</taxon>
        <taxon>Adrianichthyidae</taxon>
        <taxon>Oryziinae</taxon>
        <taxon>Oryzias</taxon>
    </lineage>
</organism>
<dbReference type="Proteomes" id="UP000261560">
    <property type="component" value="Unplaced"/>
</dbReference>
<dbReference type="AlphaFoldDB" id="A0A3B3C4X9"/>
<evidence type="ECO:0000256" key="6">
    <source>
        <dbReference type="ARBA" id="ARBA00022989"/>
    </source>
</evidence>
<reference evidence="11" key="2">
    <citation type="submission" date="2025-09" db="UniProtKB">
        <authorList>
            <consortium name="Ensembl"/>
        </authorList>
    </citation>
    <scope>IDENTIFICATION</scope>
</reference>
<evidence type="ECO:0000256" key="1">
    <source>
        <dbReference type="ARBA" id="ARBA00004447"/>
    </source>
</evidence>
<keyword evidence="5 9" id="KW-0735">Signal-anchor</keyword>
<evidence type="ECO:0000256" key="10">
    <source>
        <dbReference type="SAM" id="Coils"/>
    </source>
</evidence>
<dbReference type="PANTHER" id="PTHR12369:SF20">
    <property type="entry name" value="CHONDROITIN SULFATE N-ACETYLGALACTOSAMINYLTRANSFERASE 2"/>
    <property type="match status" value="1"/>
</dbReference>
<comment type="subcellular location">
    <subcellularLocation>
        <location evidence="1 9">Golgi apparatus</location>
        <location evidence="1 9">Golgi stack membrane</location>
        <topology evidence="1 9">Single-pass type II membrane protein</topology>
    </subcellularLocation>
</comment>
<dbReference type="GO" id="GO:0050650">
    <property type="term" value="P:chondroitin sulfate proteoglycan biosynthetic process"/>
    <property type="evidence" value="ECO:0007669"/>
    <property type="project" value="Ensembl"/>
</dbReference>
<dbReference type="Pfam" id="PF05679">
    <property type="entry name" value="CHGN"/>
    <property type="match status" value="2"/>
</dbReference>
<evidence type="ECO:0000256" key="8">
    <source>
        <dbReference type="ARBA" id="ARBA00023136"/>
    </source>
</evidence>
<evidence type="ECO:0000313" key="12">
    <source>
        <dbReference type="Proteomes" id="UP000261560"/>
    </source>
</evidence>
<name>A0A3B3C4X9_ORYME</name>
<evidence type="ECO:0000256" key="9">
    <source>
        <dbReference type="RuleBase" id="RU364016"/>
    </source>
</evidence>
<keyword evidence="7 9" id="KW-0333">Golgi apparatus</keyword>
<dbReference type="GO" id="GO:0032580">
    <property type="term" value="C:Golgi cisterna membrane"/>
    <property type="evidence" value="ECO:0007669"/>
    <property type="project" value="UniProtKB-SubCell"/>
</dbReference>
<dbReference type="GO" id="GO:0015012">
    <property type="term" value="P:heparan sulfate proteoglycan biosynthetic process"/>
    <property type="evidence" value="ECO:0007669"/>
    <property type="project" value="Ensembl"/>
</dbReference>
<keyword evidence="12" id="KW-1185">Reference proteome</keyword>
<dbReference type="OMA" id="GMMVFRE"/>
<evidence type="ECO:0000256" key="3">
    <source>
        <dbReference type="ARBA" id="ARBA00022679"/>
    </source>
</evidence>
<evidence type="ECO:0000256" key="7">
    <source>
        <dbReference type="ARBA" id="ARBA00023034"/>
    </source>
</evidence>
<feature type="coiled-coil region" evidence="10">
    <location>
        <begin position="65"/>
        <end position="99"/>
    </location>
</feature>
<sequence>MPRRGLPFQGRVRWLLLGLFLLLVLLLFAYMLECTPPADVSLVLPGPDGGNYGKEYYQALLQEQEERHLNRASSLKRQIAQLKQELQEMSEKLKLLQDKKEPPGVQGLGENKDQEPGDLLEYLHSQIDKAEVNMGARLPSEYALVPFESFSSSKVYQLEMGLTRHPEEKPVRKDRRDELVEVIEAALDIINNPDEEDGVEDDTPMQRQTYTDAQFIEGLYRTERDKGTLYELFFAKEDSSSFRHVTLFRPFGPIMKVRSTSVETSGIIINIIVPLAGRVDTFSQFLHNFRSPGGHVIFRENERFSNYTLIPVEEEFSRGRGLDVGAHAWKGGDVLMFFCDVDIHFTLDFLNSCRLHTAPSRLDCSLLWC</sequence>
<dbReference type="Ensembl" id="ENSOMET00000032799.1">
    <property type="protein sequence ID" value="ENSOMEP00000012639.1"/>
    <property type="gene ID" value="ENSOMEG00000014045.1"/>
</dbReference>
<dbReference type="InterPro" id="IPR029044">
    <property type="entry name" value="Nucleotide-diphossugar_trans"/>
</dbReference>
<protein>
    <recommendedName>
        <fullName evidence="9">Hexosyltransferase</fullName>
        <ecNumber evidence="9">2.4.1.-</ecNumber>
    </recommendedName>
</protein>
<dbReference type="InterPro" id="IPR051227">
    <property type="entry name" value="CS_glycosyltransferase"/>
</dbReference>
<evidence type="ECO:0000256" key="2">
    <source>
        <dbReference type="ARBA" id="ARBA00009239"/>
    </source>
</evidence>
<keyword evidence="6 9" id="KW-1133">Transmembrane helix</keyword>
<keyword evidence="3 9" id="KW-0808">Transferase</keyword>
<evidence type="ECO:0000313" key="11">
    <source>
        <dbReference type="Ensembl" id="ENSOMEP00000012639.1"/>
    </source>
</evidence>
<reference evidence="11" key="1">
    <citation type="submission" date="2025-08" db="UniProtKB">
        <authorList>
            <consortium name="Ensembl"/>
        </authorList>
    </citation>
    <scope>IDENTIFICATION</scope>
</reference>